<sequence length="161" mass="18023">MTVTINPKDTNTFASACVDRTVKIWSLGSTVANFTLEGHEKGVNWVDYYYGAEKPYLVTAGDDQLVKIWDYQNKTCVQTLEGHTQNVTFAVFHPELPIIISGSEDGSVKIWHANTYRLENTLNYGMNRAWAIAYRRSTNDVGLGFDLGSVVIKLGREDPTV</sequence>
<keyword evidence="2" id="KW-0677">Repeat</keyword>
<dbReference type="OrthoDB" id="10261470at2759"/>
<dbReference type="SMART" id="SM00320">
    <property type="entry name" value="WD40"/>
    <property type="match status" value="2"/>
</dbReference>
<keyword evidence="5" id="KW-1185">Reference proteome</keyword>
<dbReference type="Proteomes" id="UP000749646">
    <property type="component" value="Unassembled WGS sequence"/>
</dbReference>
<dbReference type="InterPro" id="IPR015943">
    <property type="entry name" value="WD40/YVTN_repeat-like_dom_sf"/>
</dbReference>
<accession>A0A9P6IFJ7</accession>
<dbReference type="GO" id="GO:0006891">
    <property type="term" value="P:intra-Golgi vesicle-mediated transport"/>
    <property type="evidence" value="ECO:0007669"/>
    <property type="project" value="TreeGrafter"/>
</dbReference>
<keyword evidence="1 3" id="KW-0853">WD repeat</keyword>
<evidence type="ECO:0000313" key="5">
    <source>
        <dbReference type="Proteomes" id="UP000749646"/>
    </source>
</evidence>
<evidence type="ECO:0000313" key="4">
    <source>
        <dbReference type="EMBL" id="KAF9914654.1"/>
    </source>
</evidence>
<dbReference type="GO" id="GO:0006890">
    <property type="term" value="P:retrograde vesicle-mediated transport, Golgi to endoplasmic reticulum"/>
    <property type="evidence" value="ECO:0007669"/>
    <property type="project" value="TreeGrafter"/>
</dbReference>
<dbReference type="SUPFAM" id="SSF50978">
    <property type="entry name" value="WD40 repeat-like"/>
    <property type="match status" value="1"/>
</dbReference>
<reference evidence="4" key="1">
    <citation type="journal article" date="2020" name="Fungal Divers.">
        <title>Resolving the Mortierellaceae phylogeny through synthesis of multi-gene phylogenetics and phylogenomics.</title>
        <authorList>
            <person name="Vandepol N."/>
            <person name="Liber J."/>
            <person name="Desiro A."/>
            <person name="Na H."/>
            <person name="Kennedy M."/>
            <person name="Barry K."/>
            <person name="Grigoriev I.V."/>
            <person name="Miller A.N."/>
            <person name="O'Donnell K."/>
            <person name="Stajich J.E."/>
            <person name="Bonito G."/>
        </authorList>
    </citation>
    <scope>NUCLEOTIDE SEQUENCE</scope>
    <source>
        <strain evidence="4">MES-2147</strain>
    </source>
</reference>
<dbReference type="GO" id="GO:0006888">
    <property type="term" value="P:endoplasmic reticulum to Golgi vesicle-mediated transport"/>
    <property type="evidence" value="ECO:0007669"/>
    <property type="project" value="TreeGrafter"/>
</dbReference>
<feature type="non-terminal residue" evidence="4">
    <location>
        <position position="161"/>
    </location>
</feature>
<dbReference type="PROSITE" id="PS50294">
    <property type="entry name" value="WD_REPEATS_REGION"/>
    <property type="match status" value="2"/>
</dbReference>
<evidence type="ECO:0000256" key="3">
    <source>
        <dbReference type="PROSITE-ProRule" id="PRU00221"/>
    </source>
</evidence>
<dbReference type="AlphaFoldDB" id="A0A9P6IFJ7"/>
<organism evidence="4 5">
    <name type="scientific">Modicella reniformis</name>
    <dbReference type="NCBI Taxonomy" id="1440133"/>
    <lineage>
        <taxon>Eukaryota</taxon>
        <taxon>Fungi</taxon>
        <taxon>Fungi incertae sedis</taxon>
        <taxon>Mucoromycota</taxon>
        <taxon>Mortierellomycotina</taxon>
        <taxon>Mortierellomycetes</taxon>
        <taxon>Mortierellales</taxon>
        <taxon>Mortierellaceae</taxon>
        <taxon>Modicella</taxon>
    </lineage>
</organism>
<dbReference type="InterPro" id="IPR050844">
    <property type="entry name" value="Coatomer_complex_subunit"/>
</dbReference>
<evidence type="ECO:0000256" key="1">
    <source>
        <dbReference type="ARBA" id="ARBA00022574"/>
    </source>
</evidence>
<dbReference type="InterPro" id="IPR036322">
    <property type="entry name" value="WD40_repeat_dom_sf"/>
</dbReference>
<name>A0A9P6IFJ7_9FUNG</name>
<gene>
    <name evidence="4" type="primary">COPB2</name>
    <name evidence="4" type="ORF">BGZ65_001089</name>
</gene>
<dbReference type="EMBL" id="JAAAHW010012366">
    <property type="protein sequence ID" value="KAF9914654.1"/>
    <property type="molecule type" value="Genomic_DNA"/>
</dbReference>
<dbReference type="PANTHER" id="PTHR19876">
    <property type="entry name" value="COATOMER"/>
    <property type="match status" value="1"/>
</dbReference>
<dbReference type="InterPro" id="IPR001680">
    <property type="entry name" value="WD40_rpt"/>
</dbReference>
<comment type="caution">
    <text evidence="4">The sequence shown here is derived from an EMBL/GenBank/DDBJ whole genome shotgun (WGS) entry which is preliminary data.</text>
</comment>
<protein>
    <submittedName>
        <fullName evidence="4">Coatomer subunit beta</fullName>
    </submittedName>
</protein>
<dbReference type="GO" id="GO:0006886">
    <property type="term" value="P:intracellular protein transport"/>
    <property type="evidence" value="ECO:0007669"/>
    <property type="project" value="TreeGrafter"/>
</dbReference>
<dbReference type="PRINTS" id="PR00320">
    <property type="entry name" value="GPROTEINBRPT"/>
</dbReference>
<dbReference type="PANTHER" id="PTHR19876:SF2">
    <property type="entry name" value="COATOMER SUBUNIT BETA"/>
    <property type="match status" value="1"/>
</dbReference>
<proteinExistence type="predicted"/>
<dbReference type="Gene3D" id="2.130.10.10">
    <property type="entry name" value="YVTN repeat-like/Quinoprotein amine dehydrogenase"/>
    <property type="match status" value="1"/>
</dbReference>
<dbReference type="GO" id="GO:0030126">
    <property type="term" value="C:COPI vesicle coat"/>
    <property type="evidence" value="ECO:0007669"/>
    <property type="project" value="TreeGrafter"/>
</dbReference>
<evidence type="ECO:0000256" key="2">
    <source>
        <dbReference type="ARBA" id="ARBA00022737"/>
    </source>
</evidence>
<dbReference type="InterPro" id="IPR020472">
    <property type="entry name" value="WD40_PAC1"/>
</dbReference>
<dbReference type="Pfam" id="PF00400">
    <property type="entry name" value="WD40"/>
    <property type="match status" value="3"/>
</dbReference>
<feature type="repeat" description="WD" evidence="3">
    <location>
        <begin position="36"/>
        <end position="79"/>
    </location>
</feature>
<dbReference type="PROSITE" id="PS50082">
    <property type="entry name" value="WD_REPEATS_2"/>
    <property type="match status" value="2"/>
</dbReference>
<feature type="repeat" description="WD" evidence="3">
    <location>
        <begin position="80"/>
        <end position="121"/>
    </location>
</feature>